<evidence type="ECO:0000313" key="4">
    <source>
        <dbReference type="EMBL" id="CAD8716812.1"/>
    </source>
</evidence>
<dbReference type="PANTHER" id="PTHR15666:SF1">
    <property type="entry name" value="COMM DOMAIN-CONTAINING PROTEIN 5"/>
    <property type="match status" value="1"/>
</dbReference>
<dbReference type="PROSITE" id="PS51269">
    <property type="entry name" value="COMM"/>
    <property type="match status" value="1"/>
</dbReference>
<proteinExistence type="inferred from homology"/>
<reference evidence="4" key="1">
    <citation type="submission" date="2021-01" db="EMBL/GenBank/DDBJ databases">
        <authorList>
            <person name="Corre E."/>
            <person name="Pelletier E."/>
            <person name="Niang G."/>
            <person name="Scheremetjew M."/>
            <person name="Finn R."/>
            <person name="Kale V."/>
            <person name="Holt S."/>
            <person name="Cochrane G."/>
            <person name="Meng A."/>
            <person name="Brown T."/>
            <person name="Cohen L."/>
        </authorList>
    </citation>
    <scope>NUCLEOTIDE SEQUENCE</scope>
    <source>
        <strain evidence="4">SL-175</strain>
    </source>
</reference>
<dbReference type="Pfam" id="PF07258">
    <property type="entry name" value="COMM_domain"/>
    <property type="match status" value="1"/>
</dbReference>
<evidence type="ECO:0000256" key="1">
    <source>
        <dbReference type="ARBA" id="ARBA00016556"/>
    </source>
</evidence>
<dbReference type="InterPro" id="IPR037357">
    <property type="entry name" value="COMMD5"/>
</dbReference>
<organism evidence="4">
    <name type="scientific">Mantoniella antarctica</name>
    <dbReference type="NCBI Taxonomy" id="81844"/>
    <lineage>
        <taxon>Eukaryota</taxon>
        <taxon>Viridiplantae</taxon>
        <taxon>Chlorophyta</taxon>
        <taxon>Mamiellophyceae</taxon>
        <taxon>Mamiellales</taxon>
        <taxon>Mamiellaceae</taxon>
        <taxon>Mantoniella</taxon>
    </lineage>
</organism>
<accession>A0A7S0SU35</accession>
<dbReference type="InterPro" id="IPR017920">
    <property type="entry name" value="COMM"/>
</dbReference>
<feature type="domain" description="COMM" evidence="3">
    <location>
        <begin position="15"/>
        <end position="79"/>
    </location>
</feature>
<protein>
    <recommendedName>
        <fullName evidence="1">COMM domain-containing protein 5</fullName>
    </recommendedName>
</protein>
<evidence type="ECO:0000259" key="3">
    <source>
        <dbReference type="PROSITE" id="PS51269"/>
    </source>
</evidence>
<evidence type="ECO:0000256" key="2">
    <source>
        <dbReference type="ARBA" id="ARBA00093452"/>
    </source>
</evidence>
<sequence>MDGNIHVRASAGPAHLASCRWRVDVTLSTSEVARVLRPNVVMCLELTDGTVRTVEVGLAEFHQLRHSVAYMLNEMEWAGEELDSAHEIGKRAQAQWEKLRGMSDELGIQAPT</sequence>
<name>A0A7S0SU35_9CHLO</name>
<gene>
    <name evidence="4" type="ORF">MANT1106_LOCUS17470</name>
</gene>
<dbReference type="GO" id="GO:0005634">
    <property type="term" value="C:nucleus"/>
    <property type="evidence" value="ECO:0007669"/>
    <property type="project" value="TreeGrafter"/>
</dbReference>
<dbReference type="AlphaFoldDB" id="A0A7S0SU35"/>
<comment type="similarity">
    <text evidence="2">Belongs to the COMM domain-containing protein 5 family.</text>
</comment>
<dbReference type="EMBL" id="HBFC01029332">
    <property type="protein sequence ID" value="CAD8716812.1"/>
    <property type="molecule type" value="Transcribed_RNA"/>
</dbReference>
<dbReference type="PANTHER" id="PTHR15666">
    <property type="entry name" value="COMM DOMAIN CONTAINING PROTEIN 5"/>
    <property type="match status" value="1"/>
</dbReference>